<reference evidence="2 3" key="1">
    <citation type="submission" date="2023-07" db="EMBL/GenBank/DDBJ databases">
        <title>Sorghum-associated microbial communities from plants grown in Nebraska, USA.</title>
        <authorList>
            <person name="Schachtman D."/>
        </authorList>
    </citation>
    <scope>NUCLEOTIDE SEQUENCE [LARGE SCALE GENOMIC DNA]</scope>
    <source>
        <strain evidence="2 3">BE198</strain>
    </source>
</reference>
<evidence type="ECO:0000256" key="1">
    <source>
        <dbReference type="SAM" id="MobiDB-lite"/>
    </source>
</evidence>
<evidence type="ECO:0000313" key="2">
    <source>
        <dbReference type="EMBL" id="MDR7135625.1"/>
    </source>
</evidence>
<proteinExistence type="predicted"/>
<organism evidence="2 3">
    <name type="scientific">Lysobacter niastensis</name>
    <dbReference type="NCBI Taxonomy" id="380629"/>
    <lineage>
        <taxon>Bacteria</taxon>
        <taxon>Pseudomonadati</taxon>
        <taxon>Pseudomonadota</taxon>
        <taxon>Gammaproteobacteria</taxon>
        <taxon>Lysobacterales</taxon>
        <taxon>Lysobacteraceae</taxon>
        <taxon>Lysobacter</taxon>
    </lineage>
</organism>
<gene>
    <name evidence="2" type="ORF">J2X06_002834</name>
</gene>
<dbReference type="Proteomes" id="UP001251524">
    <property type="component" value="Unassembled WGS sequence"/>
</dbReference>
<feature type="region of interest" description="Disordered" evidence="1">
    <location>
        <begin position="56"/>
        <end position="77"/>
    </location>
</feature>
<sequence>MNANFSGNFVKVEVTGFAASMRNHRSLRLRGSGFGMLMTGATAIQAHDCKRMRSKPNAHVQAGRPNPARHFGIRRRPSTADNGDLCAADLAACPTSRR</sequence>
<evidence type="ECO:0000313" key="3">
    <source>
        <dbReference type="Proteomes" id="UP001251524"/>
    </source>
</evidence>
<dbReference type="RefSeq" id="WP_310063413.1">
    <property type="nucleotide sequence ID" value="NZ_JAVDVY010000002.1"/>
</dbReference>
<accession>A0ABU1WE47</accession>
<name>A0ABU1WE47_9GAMM</name>
<dbReference type="EMBL" id="JAVDVY010000002">
    <property type="protein sequence ID" value="MDR7135625.1"/>
    <property type="molecule type" value="Genomic_DNA"/>
</dbReference>
<keyword evidence="3" id="KW-1185">Reference proteome</keyword>
<protein>
    <submittedName>
        <fullName evidence="2">Uncharacterized protein</fullName>
    </submittedName>
</protein>
<comment type="caution">
    <text evidence="2">The sequence shown here is derived from an EMBL/GenBank/DDBJ whole genome shotgun (WGS) entry which is preliminary data.</text>
</comment>